<evidence type="ECO:0000313" key="8">
    <source>
        <dbReference type="Proteomes" id="UP000198510"/>
    </source>
</evidence>
<accession>A0A1G9S2M6</accession>
<dbReference type="InterPro" id="IPR017221">
    <property type="entry name" value="DUF34/NIF3_bac"/>
</dbReference>
<dbReference type="AlphaFoldDB" id="A0A1G9S2M6"/>
<dbReference type="Gene3D" id="3.30.70.120">
    <property type="match status" value="1"/>
</dbReference>
<dbReference type="STRING" id="1075417.SAMN05421823_1124"/>
<evidence type="ECO:0000256" key="4">
    <source>
        <dbReference type="ARBA" id="ARBA00022723"/>
    </source>
</evidence>
<dbReference type="EMBL" id="FNFO01000012">
    <property type="protein sequence ID" value="SDM29530.1"/>
    <property type="molecule type" value="Genomic_DNA"/>
</dbReference>
<dbReference type="FunFam" id="3.30.70.120:FF:000006">
    <property type="entry name" value="GTP cyclohydrolase 1 type 2 homolog"/>
    <property type="match status" value="1"/>
</dbReference>
<dbReference type="Pfam" id="PF01784">
    <property type="entry name" value="DUF34_NIF3"/>
    <property type="match status" value="1"/>
</dbReference>
<reference evidence="7 8" key="1">
    <citation type="submission" date="2016-10" db="EMBL/GenBank/DDBJ databases">
        <authorList>
            <person name="de Groot N.N."/>
        </authorList>
    </citation>
    <scope>NUCLEOTIDE SEQUENCE [LARGE SCALE GENOMIC DNA]</scope>
    <source>
        <strain evidence="7 8">DSM 25186</strain>
    </source>
</reference>
<dbReference type="PANTHER" id="PTHR13799">
    <property type="entry name" value="NGG1 INTERACTING FACTOR 3"/>
    <property type="match status" value="1"/>
</dbReference>
<proteinExistence type="inferred from homology"/>
<sequence length="365" mass="40961">MKIKEVLHHLEALAPPALQESYDNAGLITGHPDWEVTGALLTLDCTEPVIEEALQKSCNLIIAHHPIVFRGLKSLTGRNYVERTVITALKNDIAVYAIHTNLDHVHQGVNARIAQRLGLQQPRILSPKEGMLLKLTVFVPRENSAALREALHQAGAGNIGNYSECSFRTDGMGTFRPNERANPHLGTHHHLEEVQEERIEVILPTWQRGAVLSAMRQAHPYEEVAYYLSPLENTWQEVGAGMIGTLPTPLSERDFLAYLKEKMQLQVIRHTALRQRPVERVAVCGGAGSFLLKPALRQQADVLVTADFKYHEFFDADGKIVIADIGHFESETFTRELLGDYLSEKIANFATYFSETPTNPVHYFF</sequence>
<dbReference type="GO" id="GO:0046872">
    <property type="term" value="F:metal ion binding"/>
    <property type="evidence" value="ECO:0007669"/>
    <property type="project" value="UniProtKB-UniRule"/>
</dbReference>
<dbReference type="NCBIfam" id="TIGR00486">
    <property type="entry name" value="YbgI_SA1388"/>
    <property type="match status" value="1"/>
</dbReference>
<dbReference type="RefSeq" id="WP_089686964.1">
    <property type="nucleotide sequence ID" value="NZ_FNFO01000012.1"/>
</dbReference>
<organism evidence="7 8">
    <name type="scientific">Catalinimonas alkaloidigena</name>
    <dbReference type="NCBI Taxonomy" id="1075417"/>
    <lineage>
        <taxon>Bacteria</taxon>
        <taxon>Pseudomonadati</taxon>
        <taxon>Bacteroidota</taxon>
        <taxon>Cytophagia</taxon>
        <taxon>Cytophagales</taxon>
        <taxon>Catalimonadaceae</taxon>
        <taxon>Catalinimonas</taxon>
    </lineage>
</organism>
<feature type="binding site" evidence="6">
    <location>
        <position position="65"/>
    </location>
    <ligand>
        <name>a divalent metal cation</name>
        <dbReference type="ChEBI" id="CHEBI:60240"/>
        <label>1</label>
    </ligand>
</feature>
<evidence type="ECO:0000256" key="1">
    <source>
        <dbReference type="ARBA" id="ARBA00006964"/>
    </source>
</evidence>
<keyword evidence="4 5" id="KW-0479">Metal-binding</keyword>
<protein>
    <recommendedName>
        <fullName evidence="3 5">GTP cyclohydrolase 1 type 2 homolog</fullName>
    </recommendedName>
</protein>
<comment type="subunit">
    <text evidence="2">Homohexamer.</text>
</comment>
<dbReference type="FunFam" id="3.40.1390.30:FF:000001">
    <property type="entry name" value="GTP cyclohydrolase 1 type 2"/>
    <property type="match status" value="1"/>
</dbReference>
<dbReference type="InterPro" id="IPR036069">
    <property type="entry name" value="DUF34/NIF3_sf"/>
</dbReference>
<dbReference type="SUPFAM" id="SSF102705">
    <property type="entry name" value="NIF3 (NGG1p interacting factor 3)-like"/>
    <property type="match status" value="1"/>
</dbReference>
<evidence type="ECO:0000256" key="6">
    <source>
        <dbReference type="PIRSR" id="PIRSR602678-1"/>
    </source>
</evidence>
<evidence type="ECO:0000256" key="3">
    <source>
        <dbReference type="ARBA" id="ARBA00022112"/>
    </source>
</evidence>
<name>A0A1G9S2M6_9BACT</name>
<dbReference type="InterPro" id="IPR015867">
    <property type="entry name" value="N-reg_PII/ATP_PRibTrfase_C"/>
</dbReference>
<dbReference type="PIRSF" id="PIRSF037489">
    <property type="entry name" value="UCP037489_NIF3_YqfO"/>
    <property type="match status" value="1"/>
</dbReference>
<keyword evidence="8" id="KW-1185">Reference proteome</keyword>
<feature type="binding site" evidence="6">
    <location>
        <position position="331"/>
    </location>
    <ligand>
        <name>a divalent metal cation</name>
        <dbReference type="ChEBI" id="CHEBI:60240"/>
        <label>1</label>
    </ligand>
</feature>
<dbReference type="OrthoDB" id="9792792at2"/>
<comment type="similarity">
    <text evidence="1 5">Belongs to the GTP cyclohydrolase I type 2/NIF3 family.</text>
</comment>
<feature type="binding site" evidence="6">
    <location>
        <position position="103"/>
    </location>
    <ligand>
        <name>a divalent metal cation</name>
        <dbReference type="ChEBI" id="CHEBI:60240"/>
        <label>1</label>
    </ligand>
</feature>
<dbReference type="Gene3D" id="3.40.1390.30">
    <property type="entry name" value="NIF3 (NGG1p interacting factor 3)-like"/>
    <property type="match status" value="1"/>
</dbReference>
<feature type="binding site" evidence="6">
    <location>
        <position position="64"/>
    </location>
    <ligand>
        <name>a divalent metal cation</name>
        <dbReference type="ChEBI" id="CHEBI:60240"/>
        <label>2</label>
    </ligand>
</feature>
<evidence type="ECO:0000313" key="7">
    <source>
        <dbReference type="EMBL" id="SDM29530.1"/>
    </source>
</evidence>
<dbReference type="InterPro" id="IPR002678">
    <property type="entry name" value="DUF34/NIF3"/>
</dbReference>
<gene>
    <name evidence="7" type="ORF">SAMN05421823_1124</name>
</gene>
<evidence type="ECO:0000256" key="2">
    <source>
        <dbReference type="ARBA" id="ARBA00011643"/>
    </source>
</evidence>
<dbReference type="GO" id="GO:0005737">
    <property type="term" value="C:cytoplasm"/>
    <property type="evidence" value="ECO:0007669"/>
    <property type="project" value="TreeGrafter"/>
</dbReference>
<evidence type="ECO:0000256" key="5">
    <source>
        <dbReference type="PIRNR" id="PIRNR037489"/>
    </source>
</evidence>
<feature type="binding site" evidence="6">
    <location>
        <position position="327"/>
    </location>
    <ligand>
        <name>a divalent metal cation</name>
        <dbReference type="ChEBI" id="CHEBI:60240"/>
        <label>1</label>
    </ligand>
</feature>
<dbReference type="PANTHER" id="PTHR13799:SF14">
    <property type="entry name" value="GTP CYCLOHYDROLASE 1 TYPE 2 HOMOLOG"/>
    <property type="match status" value="1"/>
</dbReference>
<dbReference type="Proteomes" id="UP000198510">
    <property type="component" value="Unassembled WGS sequence"/>
</dbReference>